<keyword evidence="5 6" id="KW-0663">Pyridoxal phosphate</keyword>
<dbReference type="Proteomes" id="UP000228496">
    <property type="component" value="Unassembled WGS sequence"/>
</dbReference>
<protein>
    <recommendedName>
        <fullName evidence="6">Probable serine hydroxymethyltransferase</fullName>
        <shortName evidence="6">SHMT</shortName>
        <shortName evidence="6">Serine methylase</shortName>
        <ecNumber evidence="6">2.1.2.1</ecNumber>
    </recommendedName>
</protein>
<dbReference type="PIRSF" id="PIRSF000412">
    <property type="entry name" value="SHMT"/>
    <property type="match status" value="1"/>
</dbReference>
<comment type="catalytic activity">
    <reaction evidence="6">
        <text>(6R)-5,10-methylene-5,6,7,8-tetrahydrofolate + glycine + H2O = (6S)-5,6,7,8-tetrahydrofolate + L-serine</text>
        <dbReference type="Rhea" id="RHEA:15481"/>
        <dbReference type="ChEBI" id="CHEBI:15377"/>
        <dbReference type="ChEBI" id="CHEBI:15636"/>
        <dbReference type="ChEBI" id="CHEBI:33384"/>
        <dbReference type="ChEBI" id="CHEBI:57305"/>
        <dbReference type="ChEBI" id="CHEBI:57453"/>
        <dbReference type="EC" id="2.1.2.1"/>
    </reaction>
</comment>
<evidence type="ECO:0000313" key="9">
    <source>
        <dbReference type="EMBL" id="PJE50562.1"/>
    </source>
</evidence>
<comment type="pathway">
    <text evidence="6">One-carbon metabolism; tetrahydrofolate interconversion.</text>
</comment>
<feature type="modified residue" description="N6-(pyridoxal phosphate)lysine" evidence="6 7">
    <location>
        <position position="221"/>
    </location>
</feature>
<dbReference type="PANTHER" id="PTHR11680">
    <property type="entry name" value="SERINE HYDROXYMETHYLTRANSFERASE"/>
    <property type="match status" value="1"/>
</dbReference>
<dbReference type="InterPro" id="IPR049943">
    <property type="entry name" value="Ser_HO-MeTrfase-like"/>
</dbReference>
<organism evidence="9 10">
    <name type="scientific">Candidatus Yanofskybacteria bacterium CG10_big_fil_rev_8_21_14_0_10_36_16</name>
    <dbReference type="NCBI Taxonomy" id="1975096"/>
    <lineage>
        <taxon>Bacteria</taxon>
        <taxon>Candidatus Yanofskyibacteriota</taxon>
    </lineage>
</organism>
<feature type="domain" description="EF-hand" evidence="8">
    <location>
        <begin position="134"/>
        <end position="160"/>
    </location>
</feature>
<feature type="binding site" evidence="6">
    <location>
        <begin position="117"/>
        <end position="119"/>
    </location>
    <ligand>
        <name>(6S)-5,6,7,8-tetrahydrofolate</name>
        <dbReference type="ChEBI" id="CHEBI:57453"/>
    </ligand>
</feature>
<dbReference type="PANTHER" id="PTHR11680:SF35">
    <property type="entry name" value="SERINE HYDROXYMETHYLTRANSFERASE 1"/>
    <property type="match status" value="1"/>
</dbReference>
<dbReference type="GO" id="GO:0032259">
    <property type="term" value="P:methylation"/>
    <property type="evidence" value="ECO:0007669"/>
    <property type="project" value="UniProtKB-KW"/>
</dbReference>
<dbReference type="GO" id="GO:0030170">
    <property type="term" value="F:pyridoxal phosphate binding"/>
    <property type="evidence" value="ECO:0007669"/>
    <property type="project" value="UniProtKB-UniRule"/>
</dbReference>
<keyword evidence="6" id="KW-0963">Cytoplasm</keyword>
<comment type="function">
    <text evidence="6">Catalyzes the reversible interconversion of serine and glycine with tetrahydrofolate (THF) serving as the one-carbon carrier. This reaction serves as the major source of one-carbon groups required for the biosynthesis of purines, thymidylate, methionine, and other important biomolecules.</text>
</comment>
<dbReference type="GO" id="GO:0008168">
    <property type="term" value="F:methyltransferase activity"/>
    <property type="evidence" value="ECO:0007669"/>
    <property type="project" value="UniProtKB-KW"/>
</dbReference>
<dbReference type="Gene3D" id="3.40.640.10">
    <property type="entry name" value="Type I PLP-dependent aspartate aminotransferase-like (Major domain)"/>
    <property type="match status" value="1"/>
</dbReference>
<comment type="caution">
    <text evidence="9">The sequence shown here is derived from an EMBL/GenBank/DDBJ whole genome shotgun (WGS) entry which is preliminary data.</text>
</comment>
<evidence type="ECO:0000256" key="2">
    <source>
        <dbReference type="ARBA" id="ARBA00006376"/>
    </source>
</evidence>
<comment type="similarity">
    <text evidence="2 6">Belongs to the SHMT family.</text>
</comment>
<dbReference type="CDD" id="cd00378">
    <property type="entry name" value="SHMT"/>
    <property type="match status" value="1"/>
</dbReference>
<dbReference type="GO" id="GO:0005509">
    <property type="term" value="F:calcium ion binding"/>
    <property type="evidence" value="ECO:0007669"/>
    <property type="project" value="InterPro"/>
</dbReference>
<evidence type="ECO:0000256" key="5">
    <source>
        <dbReference type="ARBA" id="ARBA00022898"/>
    </source>
</evidence>
<dbReference type="InterPro" id="IPR015422">
    <property type="entry name" value="PyrdxlP-dep_Trfase_small"/>
</dbReference>
<dbReference type="HAMAP" id="MF_00051">
    <property type="entry name" value="SHMT"/>
    <property type="match status" value="1"/>
</dbReference>
<keyword evidence="9" id="KW-0489">Methyltransferase</keyword>
<dbReference type="NCBIfam" id="NF000586">
    <property type="entry name" value="PRK00011.1"/>
    <property type="match status" value="1"/>
</dbReference>
<dbReference type="SUPFAM" id="SSF53383">
    <property type="entry name" value="PLP-dependent transferases"/>
    <property type="match status" value="1"/>
</dbReference>
<evidence type="ECO:0000256" key="6">
    <source>
        <dbReference type="HAMAP-Rule" id="MF_00051"/>
    </source>
</evidence>
<comment type="subcellular location">
    <subcellularLocation>
        <location evidence="6">Cytoplasm</location>
    </subcellularLocation>
</comment>
<dbReference type="PROSITE" id="PS00096">
    <property type="entry name" value="SHMT"/>
    <property type="match status" value="1"/>
</dbReference>
<dbReference type="InterPro" id="IPR002048">
    <property type="entry name" value="EF_hand_dom"/>
</dbReference>
<dbReference type="Pfam" id="PF00464">
    <property type="entry name" value="SHMT"/>
    <property type="match status" value="1"/>
</dbReference>
<dbReference type="UniPathway" id="UPA00193"/>
<comment type="caution">
    <text evidence="6">Lacks conserved residue(s) required for the propagation of feature annotation.</text>
</comment>
<dbReference type="InterPro" id="IPR001085">
    <property type="entry name" value="Ser_HO-MeTrfase"/>
</dbReference>
<dbReference type="EMBL" id="PCXQ01000006">
    <property type="protein sequence ID" value="PJE50562.1"/>
    <property type="molecule type" value="Genomic_DNA"/>
</dbReference>
<dbReference type="PROSITE" id="PS50222">
    <property type="entry name" value="EF_HAND_2"/>
    <property type="match status" value="1"/>
</dbReference>
<gene>
    <name evidence="6" type="primary">glyA</name>
    <name evidence="9" type="ORF">COV29_04105</name>
</gene>
<dbReference type="GO" id="GO:0004372">
    <property type="term" value="F:glycine hydroxymethyltransferase activity"/>
    <property type="evidence" value="ECO:0007669"/>
    <property type="project" value="UniProtKB-EC"/>
</dbReference>
<evidence type="ECO:0000259" key="8">
    <source>
        <dbReference type="PROSITE" id="PS50222"/>
    </source>
</evidence>
<dbReference type="AlphaFoldDB" id="A0A2J0Q6R9"/>
<name>A0A2J0Q6R9_9BACT</name>
<dbReference type="InterPro" id="IPR019798">
    <property type="entry name" value="Ser_HO-MeTrfase_PLP_BS"/>
</dbReference>
<keyword evidence="3 6" id="KW-0554">One-carbon metabolism</keyword>
<proteinExistence type="inferred from homology"/>
<evidence type="ECO:0000256" key="3">
    <source>
        <dbReference type="ARBA" id="ARBA00022563"/>
    </source>
</evidence>
<sequence length="382" mass="41863">MSIKQLIKKEESRQKKVINLIASENYASKNVLEALGSSLVNKYAEGYPGKRYYFGNKIVDEIESQTKELATKVFGLSSQMWNVNVQPYSGSSANLAAYLGSVGPGSKILAMSLEHGGHLTHGHQVSWTGKLFNFKHYGVDRNGLIDYEEVSKIAKDFNPDIIVCGATAYPRILDFEKFGEIAKSVNSLLMADISHIAGLIAGEVHPSPFPHADIITSTTQKTLRGPRGAFIIAKKELMENIDKSVFPGLQGGPHLHTIAAMGVMFEEALKPSFKKYAKQIVKNAKTLADELQNLGLKVITGGTDNHLMLVDVTFLGLTGKQAGELLESKNIIVNKNMIPFDPRKPWDPSGIRLGTSAVTSQGMTEKDMVKIAQKIYTILTKK</sequence>
<comment type="subunit">
    <text evidence="6">Homodimer.</text>
</comment>
<dbReference type="InterPro" id="IPR015421">
    <property type="entry name" value="PyrdxlP-dep_Trfase_major"/>
</dbReference>
<feature type="binding site" evidence="6">
    <location>
        <position position="113"/>
    </location>
    <ligand>
        <name>(6S)-5,6,7,8-tetrahydrofolate</name>
        <dbReference type="ChEBI" id="CHEBI:57453"/>
    </ligand>
</feature>
<dbReference type="GO" id="GO:0005829">
    <property type="term" value="C:cytosol"/>
    <property type="evidence" value="ECO:0007669"/>
    <property type="project" value="TreeGrafter"/>
</dbReference>
<accession>A0A2J0Q6R9</accession>
<dbReference type="GO" id="GO:0035999">
    <property type="term" value="P:tetrahydrofolate interconversion"/>
    <property type="evidence" value="ECO:0007669"/>
    <property type="project" value="UniProtKB-UniRule"/>
</dbReference>
<dbReference type="EC" id="2.1.2.1" evidence="6"/>
<dbReference type="InterPro" id="IPR039429">
    <property type="entry name" value="SHMT-like_dom"/>
</dbReference>
<reference evidence="9 10" key="1">
    <citation type="submission" date="2017-09" db="EMBL/GenBank/DDBJ databases">
        <title>Depth-based differentiation of microbial function through sediment-hosted aquifers and enrichment of novel symbionts in the deep terrestrial subsurface.</title>
        <authorList>
            <person name="Probst A.J."/>
            <person name="Ladd B."/>
            <person name="Jarett J.K."/>
            <person name="Geller-Mcgrath D.E."/>
            <person name="Sieber C.M."/>
            <person name="Emerson J.B."/>
            <person name="Anantharaman K."/>
            <person name="Thomas B.C."/>
            <person name="Malmstrom R."/>
            <person name="Stieglmeier M."/>
            <person name="Klingl A."/>
            <person name="Woyke T."/>
            <person name="Ryan C.M."/>
            <person name="Banfield J.F."/>
        </authorList>
    </citation>
    <scope>NUCLEOTIDE SEQUENCE [LARGE SCALE GENOMIC DNA]</scope>
    <source>
        <strain evidence="9">CG10_big_fil_rev_8_21_14_0_10_36_16</strain>
    </source>
</reference>
<dbReference type="GO" id="GO:0019264">
    <property type="term" value="P:glycine biosynthetic process from serine"/>
    <property type="evidence" value="ECO:0007669"/>
    <property type="project" value="InterPro"/>
</dbReference>
<keyword evidence="4 6" id="KW-0808">Transferase</keyword>
<evidence type="ECO:0000256" key="7">
    <source>
        <dbReference type="PIRSR" id="PIRSR000412-50"/>
    </source>
</evidence>
<evidence type="ECO:0000313" key="10">
    <source>
        <dbReference type="Proteomes" id="UP000228496"/>
    </source>
</evidence>
<evidence type="ECO:0000256" key="1">
    <source>
        <dbReference type="ARBA" id="ARBA00001933"/>
    </source>
</evidence>
<dbReference type="Gene3D" id="3.90.1150.10">
    <property type="entry name" value="Aspartate Aminotransferase, domain 1"/>
    <property type="match status" value="1"/>
</dbReference>
<evidence type="ECO:0000256" key="4">
    <source>
        <dbReference type="ARBA" id="ARBA00022679"/>
    </source>
</evidence>
<dbReference type="InterPro" id="IPR015424">
    <property type="entry name" value="PyrdxlP-dep_Trfase"/>
</dbReference>
<comment type="cofactor">
    <cofactor evidence="1 6 7">
        <name>pyridoxal 5'-phosphate</name>
        <dbReference type="ChEBI" id="CHEBI:597326"/>
    </cofactor>
</comment>